<name>A0A9P6ZK03_9AGAM</name>
<feature type="region of interest" description="Disordered" evidence="1">
    <location>
        <begin position="1"/>
        <end position="36"/>
    </location>
</feature>
<dbReference type="OrthoDB" id="3246731at2759"/>
<evidence type="ECO:0000256" key="1">
    <source>
        <dbReference type="SAM" id="MobiDB-lite"/>
    </source>
</evidence>
<accession>A0A9P6ZK03</accession>
<evidence type="ECO:0000313" key="3">
    <source>
        <dbReference type="Proteomes" id="UP000714275"/>
    </source>
</evidence>
<gene>
    <name evidence="2" type="ORF">EV702DRAFT_1049963</name>
</gene>
<dbReference type="Proteomes" id="UP000714275">
    <property type="component" value="Unassembled WGS sequence"/>
</dbReference>
<reference evidence="2" key="1">
    <citation type="journal article" date="2020" name="New Phytol.">
        <title>Comparative genomics reveals dynamic genome evolution in host specialist ectomycorrhizal fungi.</title>
        <authorList>
            <person name="Lofgren L.A."/>
            <person name="Nguyen N.H."/>
            <person name="Vilgalys R."/>
            <person name="Ruytinx J."/>
            <person name="Liao H.L."/>
            <person name="Branco S."/>
            <person name="Kuo A."/>
            <person name="LaButti K."/>
            <person name="Lipzen A."/>
            <person name="Andreopoulos W."/>
            <person name="Pangilinan J."/>
            <person name="Riley R."/>
            <person name="Hundley H."/>
            <person name="Na H."/>
            <person name="Barry K."/>
            <person name="Grigoriev I.V."/>
            <person name="Stajich J.E."/>
            <person name="Kennedy P.G."/>
        </authorList>
    </citation>
    <scope>NUCLEOTIDE SEQUENCE</scope>
    <source>
        <strain evidence="2">DOB743</strain>
    </source>
</reference>
<organism evidence="2 3">
    <name type="scientific">Suillus placidus</name>
    <dbReference type="NCBI Taxonomy" id="48579"/>
    <lineage>
        <taxon>Eukaryota</taxon>
        <taxon>Fungi</taxon>
        <taxon>Dikarya</taxon>
        <taxon>Basidiomycota</taxon>
        <taxon>Agaricomycotina</taxon>
        <taxon>Agaricomycetes</taxon>
        <taxon>Agaricomycetidae</taxon>
        <taxon>Boletales</taxon>
        <taxon>Suillineae</taxon>
        <taxon>Suillaceae</taxon>
        <taxon>Suillus</taxon>
    </lineage>
</organism>
<evidence type="ECO:0000313" key="2">
    <source>
        <dbReference type="EMBL" id="KAG1768575.1"/>
    </source>
</evidence>
<feature type="compositionally biased region" description="Polar residues" evidence="1">
    <location>
        <begin position="1"/>
        <end position="14"/>
    </location>
</feature>
<proteinExistence type="predicted"/>
<dbReference type="AlphaFoldDB" id="A0A9P6ZK03"/>
<comment type="caution">
    <text evidence="2">The sequence shown here is derived from an EMBL/GenBank/DDBJ whole genome shotgun (WGS) entry which is preliminary data.</text>
</comment>
<sequence length="936" mass="103030">MPQQASRHVTQSDASESDFNDLDSQSITTGITSTASPAGNSCMGTLRLFGTCSWKTRHSRMITSTLGEKNKTLSSNQRRRSSAQVPDELKVFDVELSTFSHKYGIVVEMFPPEHRILKLPVPNPPPAIISGSRYASKSAEELGLNHLHRFVPTVAFSIVEQQLQGGCSSEIGKLRVMAGQIFSLDPSYFDIGFTNRDTIPEIQKMLGMTRQERDPTMSTVFGNWEPLAKILLDGLVPSATARKWGITSCTPGLLAWGWVALIFILSPDTSFTKDGVGAKSRIPYAAMFTAYKQLWVTLWEEPRILSIRRQIDCHVWQSTSSSNIATSDAEGEDLTSDLMRLALANAGREDPPSDSPTTDDHCALPTVPPSSPTLTLAAPPAFPLTAQAPAITPAVETTVTATATPTVETTATVTPAAPVALAADETPRPDSMEMVPPAASSSGRRGRGRGKWGGLAAYWHRDVDGSLRQDWKLADATPRRIMLDSGFMHGLQHVLGWSLSWDHDPTLQDLHPSLGNLDHVRRWINVLRNTHFPDGTGFDGAKLLADEQNKLPLDRKYVRYTETHIISRDTEFRLVISCSSRYYTAVISARAFTTSQSAEAHVILFRRIFEIATSDTGLPVTFYHIHGCGIESIVADGHRGQGLGLGMYCVELWNVLALRSQVSKDVYNAMLSLVSAEGHPDVAKTLNVIRQGNRKAKAWLKDKETAKFVLPAIYRPMSLIPLYIWKASPSTTNGNEQAHRNMNQDGINLTLLAGIMRGYQYDVRAMSSIDLRITHGINTRDREATHVHRAKRAVGCHVHSQQMRLRKYAHLDDQPTSSINTSIISNHTSAPLAITPTPSADDAVDWPRFDYVFTSTNELATTEFESGTNNETSREYLVPLSSFSTLEYALTPGANIIDYYVANHQSAVDLAMKGLTSCIDPSLRPSTFSTLRGALQ</sequence>
<feature type="region of interest" description="Disordered" evidence="1">
    <location>
        <begin position="427"/>
        <end position="448"/>
    </location>
</feature>
<feature type="compositionally biased region" description="Polar residues" evidence="1">
    <location>
        <begin position="22"/>
        <end position="36"/>
    </location>
</feature>
<keyword evidence="3" id="KW-1185">Reference proteome</keyword>
<dbReference type="EMBL" id="JABBWD010000078">
    <property type="protein sequence ID" value="KAG1768575.1"/>
    <property type="molecule type" value="Genomic_DNA"/>
</dbReference>
<protein>
    <submittedName>
        <fullName evidence="2">Uncharacterized protein</fullName>
    </submittedName>
</protein>